<dbReference type="GO" id="GO:0003865">
    <property type="term" value="F:3-oxo-5-alpha-steroid 4-dehydrogenase activity"/>
    <property type="evidence" value="ECO:0007669"/>
    <property type="project" value="TreeGrafter"/>
</dbReference>
<dbReference type="GO" id="GO:0016095">
    <property type="term" value="P:polyprenol catabolic process"/>
    <property type="evidence" value="ECO:0007669"/>
    <property type="project" value="TreeGrafter"/>
</dbReference>
<feature type="transmembrane region" description="Helical" evidence="6">
    <location>
        <begin position="163"/>
        <end position="185"/>
    </location>
</feature>
<dbReference type="InterPro" id="IPR001104">
    <property type="entry name" value="3-oxo-5_a-steroid_4-DH_C"/>
</dbReference>
<feature type="transmembrane region" description="Helical" evidence="6">
    <location>
        <begin position="7"/>
        <end position="27"/>
    </location>
</feature>
<evidence type="ECO:0000256" key="4">
    <source>
        <dbReference type="ARBA" id="ARBA00022989"/>
    </source>
</evidence>
<evidence type="ECO:0000256" key="1">
    <source>
        <dbReference type="ARBA" id="ARBA00004141"/>
    </source>
</evidence>
<comment type="caution">
    <text evidence="8">The sequence shown here is derived from an EMBL/GenBank/DDBJ whole genome shotgun (WGS) entry which is preliminary data.</text>
</comment>
<evidence type="ECO:0000256" key="5">
    <source>
        <dbReference type="ARBA" id="ARBA00023136"/>
    </source>
</evidence>
<evidence type="ECO:0000259" key="7">
    <source>
        <dbReference type="Pfam" id="PF02544"/>
    </source>
</evidence>
<evidence type="ECO:0000256" key="3">
    <source>
        <dbReference type="ARBA" id="ARBA00022692"/>
    </source>
</evidence>
<protein>
    <recommendedName>
        <fullName evidence="7">3-oxo-5-alpha-steroid 4-dehydrogenase C-terminal domain-containing protein</fullName>
    </recommendedName>
</protein>
<comment type="subcellular location">
    <subcellularLocation>
        <location evidence="1">Membrane</location>
        <topology evidence="1">Multi-pass membrane protein</topology>
    </subcellularLocation>
</comment>
<gene>
    <name evidence="8" type="ORF">LITE_LOCUS7729</name>
</gene>
<reference evidence="8" key="1">
    <citation type="submission" date="2022-08" db="EMBL/GenBank/DDBJ databases">
        <authorList>
            <person name="Gutierrez-Valencia J."/>
        </authorList>
    </citation>
    <scope>NUCLEOTIDE SEQUENCE</scope>
</reference>
<proteinExistence type="predicted"/>
<dbReference type="InterPro" id="IPR039698">
    <property type="entry name" value="Dfg10/SRD5A3"/>
</dbReference>
<keyword evidence="3 6" id="KW-0812">Transmembrane</keyword>
<dbReference type="Proteomes" id="UP001154282">
    <property type="component" value="Unassembled WGS sequence"/>
</dbReference>
<feature type="transmembrane region" description="Helical" evidence="6">
    <location>
        <begin position="65"/>
        <end position="84"/>
    </location>
</feature>
<sequence length="347" mass="39790">MAIRLDWLLGVAWVAGTLPILLASLPFSRLNPIHQLLLGFAKRGKTLKSSSKQKWTVPQRFFLHFYWFGVAWTSFLLVITWNYASKTAPLVPDPLDYSSAAAHLTGGGSRLFSWHKSHSGTAKHRYKVWVSVFLLLLMETHVLRRLYETIYVLNYSPSARMHILGYLTGLFFYAAAPLSLCHFCAFKALNFAVDEVVVELNAKTQQDPSFAAIGGDNTDWKGFVKPMLKLGWCQWTGAALFAWGWVHQLRCHKILGSLRRRDREQREEYAIPRGDWFELVSSPHYTAEMLIYAGLLIASGATDYIMWLLLLFVVANLGFAAAETQRWYLHKFEAYPRNRRAFLPFVY</sequence>
<organism evidence="8 9">
    <name type="scientific">Linum tenue</name>
    <dbReference type="NCBI Taxonomy" id="586396"/>
    <lineage>
        <taxon>Eukaryota</taxon>
        <taxon>Viridiplantae</taxon>
        <taxon>Streptophyta</taxon>
        <taxon>Embryophyta</taxon>
        <taxon>Tracheophyta</taxon>
        <taxon>Spermatophyta</taxon>
        <taxon>Magnoliopsida</taxon>
        <taxon>eudicotyledons</taxon>
        <taxon>Gunneridae</taxon>
        <taxon>Pentapetalae</taxon>
        <taxon>rosids</taxon>
        <taxon>fabids</taxon>
        <taxon>Malpighiales</taxon>
        <taxon>Linaceae</taxon>
        <taxon>Linum</taxon>
    </lineage>
</organism>
<evidence type="ECO:0000313" key="9">
    <source>
        <dbReference type="Proteomes" id="UP001154282"/>
    </source>
</evidence>
<dbReference type="EMBL" id="CAMGYJ010000003">
    <property type="protein sequence ID" value="CAI0392904.1"/>
    <property type="molecule type" value="Genomic_DNA"/>
</dbReference>
<dbReference type="PANTHER" id="PTHR14624:SF2">
    <property type="entry name" value="POLYPRENOL REDUCTASE"/>
    <property type="match status" value="1"/>
</dbReference>
<dbReference type="GO" id="GO:0016020">
    <property type="term" value="C:membrane"/>
    <property type="evidence" value="ECO:0007669"/>
    <property type="project" value="UniProtKB-SubCell"/>
</dbReference>
<dbReference type="GO" id="GO:0005783">
    <property type="term" value="C:endoplasmic reticulum"/>
    <property type="evidence" value="ECO:0007669"/>
    <property type="project" value="TreeGrafter"/>
</dbReference>
<dbReference type="AlphaFoldDB" id="A0AAV0I8C2"/>
<comment type="pathway">
    <text evidence="2">Protein modification; protein glycosylation.</text>
</comment>
<keyword evidence="4 6" id="KW-1133">Transmembrane helix</keyword>
<dbReference type="PANTHER" id="PTHR14624">
    <property type="entry name" value="DFG10 PROTEIN"/>
    <property type="match status" value="1"/>
</dbReference>
<dbReference type="Pfam" id="PF02544">
    <property type="entry name" value="Steroid_dh"/>
    <property type="match status" value="1"/>
</dbReference>
<keyword evidence="9" id="KW-1185">Reference proteome</keyword>
<dbReference type="PROSITE" id="PS50244">
    <property type="entry name" value="S5A_REDUCTASE"/>
    <property type="match status" value="1"/>
</dbReference>
<feature type="domain" description="3-oxo-5-alpha-steroid 4-dehydrogenase C-terminal" evidence="7">
    <location>
        <begin position="232"/>
        <end position="347"/>
    </location>
</feature>
<evidence type="ECO:0000256" key="2">
    <source>
        <dbReference type="ARBA" id="ARBA00004922"/>
    </source>
</evidence>
<evidence type="ECO:0000256" key="6">
    <source>
        <dbReference type="SAM" id="Phobius"/>
    </source>
</evidence>
<dbReference type="Gene3D" id="1.20.120.1630">
    <property type="match status" value="1"/>
</dbReference>
<accession>A0AAV0I8C2</accession>
<dbReference type="GO" id="GO:0006488">
    <property type="term" value="P:dolichol-linked oligosaccharide biosynthetic process"/>
    <property type="evidence" value="ECO:0007669"/>
    <property type="project" value="InterPro"/>
</dbReference>
<feature type="transmembrane region" description="Helical" evidence="6">
    <location>
        <begin position="126"/>
        <end position="143"/>
    </location>
</feature>
<name>A0AAV0I8C2_9ROSI</name>
<keyword evidence="5 6" id="KW-0472">Membrane</keyword>
<evidence type="ECO:0000313" key="8">
    <source>
        <dbReference type="EMBL" id="CAI0392904.1"/>
    </source>
</evidence>